<feature type="transmembrane region" description="Helical" evidence="8">
    <location>
        <begin position="209"/>
        <end position="229"/>
    </location>
</feature>
<reference evidence="10 11" key="1">
    <citation type="submission" date="2020-03" db="EMBL/GenBank/DDBJ databases">
        <title>Genomic analysis of Bacteroides faecium CBA7301.</title>
        <authorList>
            <person name="Kim J."/>
            <person name="Roh S.W."/>
        </authorList>
    </citation>
    <scope>NUCLEOTIDE SEQUENCE [LARGE SCALE GENOMIC DNA]</scope>
    <source>
        <strain evidence="10 11">CBA7301</strain>
    </source>
</reference>
<keyword evidence="11" id="KW-1185">Reference proteome</keyword>
<dbReference type="InterPro" id="IPR035952">
    <property type="entry name" value="Rhomboid-like_sf"/>
</dbReference>
<evidence type="ECO:0000256" key="1">
    <source>
        <dbReference type="ARBA" id="ARBA00004141"/>
    </source>
</evidence>
<dbReference type="InterPro" id="IPR010865">
    <property type="entry name" value="DUF1499"/>
</dbReference>
<feature type="domain" description="Peptidase S54 rhomboid" evidence="9">
    <location>
        <begin position="199"/>
        <end position="334"/>
    </location>
</feature>
<organism evidence="10 11">
    <name type="scientific">Bacteroides faecium</name>
    <dbReference type="NCBI Taxonomy" id="2715212"/>
    <lineage>
        <taxon>Bacteria</taxon>
        <taxon>Pseudomonadati</taxon>
        <taxon>Bacteroidota</taxon>
        <taxon>Bacteroidia</taxon>
        <taxon>Bacteroidales</taxon>
        <taxon>Bacteroidaceae</taxon>
        <taxon>Bacteroides</taxon>
    </lineage>
</organism>
<evidence type="ECO:0000256" key="8">
    <source>
        <dbReference type="SAM" id="Phobius"/>
    </source>
</evidence>
<dbReference type="GO" id="GO:0004252">
    <property type="term" value="F:serine-type endopeptidase activity"/>
    <property type="evidence" value="ECO:0007669"/>
    <property type="project" value="InterPro"/>
</dbReference>
<name>A0A6H0KUB3_9BACE</name>
<protein>
    <submittedName>
        <fullName evidence="10">Rhomboid family intramembrane serine protease</fullName>
    </submittedName>
</protein>
<evidence type="ECO:0000256" key="6">
    <source>
        <dbReference type="ARBA" id="ARBA00023136"/>
    </source>
</evidence>
<evidence type="ECO:0000256" key="2">
    <source>
        <dbReference type="ARBA" id="ARBA00009045"/>
    </source>
</evidence>
<feature type="transmembrane region" description="Helical" evidence="8">
    <location>
        <begin position="294"/>
        <end position="311"/>
    </location>
</feature>
<dbReference type="AlphaFoldDB" id="A0A6H0KUB3"/>
<evidence type="ECO:0000313" key="10">
    <source>
        <dbReference type="EMBL" id="QIU97026.1"/>
    </source>
</evidence>
<dbReference type="InterPro" id="IPR022764">
    <property type="entry name" value="Peptidase_S54_rhomboid_dom"/>
</dbReference>
<dbReference type="PANTHER" id="PTHR43731:SF14">
    <property type="entry name" value="PRESENILIN-ASSOCIATED RHOMBOID-LIKE PROTEIN, MITOCHONDRIAL"/>
    <property type="match status" value="1"/>
</dbReference>
<keyword evidence="5 8" id="KW-1133">Transmembrane helix</keyword>
<feature type="region of interest" description="Disordered" evidence="7">
    <location>
        <begin position="397"/>
        <end position="418"/>
    </location>
</feature>
<dbReference type="EMBL" id="CP050831">
    <property type="protein sequence ID" value="QIU97026.1"/>
    <property type="molecule type" value="Genomic_DNA"/>
</dbReference>
<sequence>MALKPSYDDKLHLSGLSNTEILILALEASQKLEWNIEELTPEGIRFEVPLNWYSHGEEITFTLEKESDGEVSVRSQSRSVQFVDYGKNRKNFQKLQKTMEEVRAALPPEKLTQKANELEEEFNRPLTEEEKAYIEEEKKKGSLLSFFIPRKGFIATPILIDINILVFILMVASGVGILEPSTLALLKWGADFGPLTLTGDWWRTVTCNFIHIGGFHLAMNIYAFMFVGLFLEQLIGSRRMFASYLLTGLCSAVFSLYMHPETISAGASGAIFGLYGIFLAFLLFHGIAKEQRKALLTSILIFVGYNLVYGMKEGIDNAAHIGGLLSGFLLGIVYVFSYKFEKADAQRTVSIIGELGIFCIFLFSFIMLCKNVSPLYQEIRQEWDSGIVEAYLNGELEEEENKDDSAMSVSDDSSGRQLPSYVPVGNNDTWLSYYDTETNFSCQYPTNWTKITGVEGLTPISHPPLLRLANGANQLSVTAITYDTQKEFEHTKKLLLTLPRNAQGQPSEDYKQSNVNINGLSMTRTTNPLHIGAPDEQGEDIQQIVLNYFQESNKRIFSIVMLVYDEEAEPDLEAIASSIQITK</sequence>
<proteinExistence type="inferred from homology"/>
<dbReference type="InterPro" id="IPR050925">
    <property type="entry name" value="Rhomboid_protease_S54"/>
</dbReference>
<dbReference type="SUPFAM" id="SSF144091">
    <property type="entry name" value="Rhomboid-like"/>
    <property type="match status" value="1"/>
</dbReference>
<dbReference type="Pfam" id="PF01694">
    <property type="entry name" value="Rhomboid"/>
    <property type="match status" value="1"/>
</dbReference>
<evidence type="ECO:0000256" key="4">
    <source>
        <dbReference type="ARBA" id="ARBA00022801"/>
    </source>
</evidence>
<keyword evidence="3 8" id="KW-0812">Transmembrane</keyword>
<feature type="transmembrane region" description="Helical" evidence="8">
    <location>
        <begin position="241"/>
        <end position="259"/>
    </location>
</feature>
<evidence type="ECO:0000256" key="7">
    <source>
        <dbReference type="SAM" id="MobiDB-lite"/>
    </source>
</evidence>
<feature type="transmembrane region" description="Helical" evidence="8">
    <location>
        <begin position="265"/>
        <end position="287"/>
    </location>
</feature>
<dbReference type="Gene3D" id="1.20.1540.10">
    <property type="entry name" value="Rhomboid-like"/>
    <property type="match status" value="1"/>
</dbReference>
<feature type="transmembrane region" description="Helical" evidence="8">
    <location>
        <begin position="158"/>
        <end position="178"/>
    </location>
</feature>
<dbReference type="KEGG" id="bfc:BacF7301_23960"/>
<dbReference type="Pfam" id="PF07386">
    <property type="entry name" value="DUF1499"/>
    <property type="match status" value="1"/>
</dbReference>
<keyword evidence="6 8" id="KW-0472">Membrane</keyword>
<keyword evidence="4" id="KW-0378">Hydrolase</keyword>
<feature type="transmembrane region" description="Helical" evidence="8">
    <location>
        <begin position="317"/>
        <end position="336"/>
    </location>
</feature>
<gene>
    <name evidence="10" type="ORF">BacF7301_23960</name>
</gene>
<dbReference type="GO" id="GO:0016020">
    <property type="term" value="C:membrane"/>
    <property type="evidence" value="ECO:0007669"/>
    <property type="project" value="UniProtKB-SubCell"/>
</dbReference>
<accession>A0A6H0KUB3</accession>
<dbReference type="PANTHER" id="PTHR43731">
    <property type="entry name" value="RHOMBOID PROTEASE"/>
    <property type="match status" value="1"/>
</dbReference>
<evidence type="ECO:0000256" key="5">
    <source>
        <dbReference type="ARBA" id="ARBA00022989"/>
    </source>
</evidence>
<comment type="subcellular location">
    <subcellularLocation>
        <location evidence="1">Membrane</location>
        <topology evidence="1">Multi-pass membrane protein</topology>
    </subcellularLocation>
</comment>
<keyword evidence="10" id="KW-0645">Protease</keyword>
<dbReference type="RefSeq" id="WP_167966729.1">
    <property type="nucleotide sequence ID" value="NZ_CP050831.1"/>
</dbReference>
<evidence type="ECO:0000259" key="9">
    <source>
        <dbReference type="Pfam" id="PF01694"/>
    </source>
</evidence>
<comment type="similarity">
    <text evidence="2">Belongs to the peptidase S54 family.</text>
</comment>
<feature type="transmembrane region" description="Helical" evidence="8">
    <location>
        <begin position="348"/>
        <end position="368"/>
    </location>
</feature>
<dbReference type="Proteomes" id="UP000501780">
    <property type="component" value="Chromosome"/>
</dbReference>
<evidence type="ECO:0000313" key="11">
    <source>
        <dbReference type="Proteomes" id="UP000501780"/>
    </source>
</evidence>
<evidence type="ECO:0000256" key="3">
    <source>
        <dbReference type="ARBA" id="ARBA00022692"/>
    </source>
</evidence>
<dbReference type="GO" id="GO:0006508">
    <property type="term" value="P:proteolysis"/>
    <property type="evidence" value="ECO:0007669"/>
    <property type="project" value="UniProtKB-KW"/>
</dbReference>